<reference evidence="2 3" key="1">
    <citation type="journal article" date="2011" name="PLoS Genet.">
        <title>Comparative genomic analysis of human fungal pathogens causing paracoccidioidomycosis.</title>
        <authorList>
            <person name="Desjardins C.A."/>
            <person name="Champion M.D."/>
            <person name="Holder J.W."/>
            <person name="Muszewska A."/>
            <person name="Goldberg J."/>
            <person name="Bailao A.M."/>
            <person name="Brigido M.M."/>
            <person name="Ferreira M.E."/>
            <person name="Garcia A.M."/>
            <person name="Grynberg M."/>
            <person name="Gujja S."/>
            <person name="Heiman D.I."/>
            <person name="Henn M.R."/>
            <person name="Kodira C.D."/>
            <person name="Leon-Narvaez H."/>
            <person name="Longo L.V."/>
            <person name="Ma L.J."/>
            <person name="Malavazi I."/>
            <person name="Matsuo A.L."/>
            <person name="Morais F.V."/>
            <person name="Pereira M."/>
            <person name="Rodriguez-Brito S."/>
            <person name="Sakthikumar S."/>
            <person name="Salem-Izacc S.M."/>
            <person name="Sykes S.M."/>
            <person name="Teixeira M.M."/>
            <person name="Vallejo M.C."/>
            <person name="Walter M.E."/>
            <person name="Yandava C."/>
            <person name="Young S."/>
            <person name="Zeng Q."/>
            <person name="Zucker J."/>
            <person name="Felipe M.S."/>
            <person name="Goldman G.H."/>
            <person name="Haas B.J."/>
            <person name="McEwen J.G."/>
            <person name="Nino-Vega G."/>
            <person name="Puccia R."/>
            <person name="San-Blas G."/>
            <person name="Soares C.M."/>
            <person name="Birren B.W."/>
            <person name="Cuomo C.A."/>
        </authorList>
    </citation>
    <scope>NUCLEOTIDE SEQUENCE [LARGE SCALE GENOMIC DNA]</scope>
    <source>
        <strain evidence="2 3">Pb18</strain>
    </source>
</reference>
<dbReference type="GeneID" id="22586571"/>
<dbReference type="AlphaFoldDB" id="C1GLK0"/>
<name>C1GLK0_PARBD</name>
<dbReference type="STRING" id="502780.C1GLK0"/>
<dbReference type="EMBL" id="KN275971">
    <property type="protein sequence ID" value="EEH43316.2"/>
    <property type="molecule type" value="Genomic_DNA"/>
</dbReference>
<dbReference type="eggNOG" id="ENOG502SK65">
    <property type="taxonomic scope" value="Eukaryota"/>
</dbReference>
<dbReference type="Pfam" id="PF25545">
    <property type="entry name" value="DUF7924"/>
    <property type="match status" value="1"/>
</dbReference>
<dbReference type="Proteomes" id="UP000001628">
    <property type="component" value="Unassembled WGS sequence"/>
</dbReference>
<organism evidence="2 3">
    <name type="scientific">Paracoccidioides brasiliensis (strain Pb18)</name>
    <dbReference type="NCBI Taxonomy" id="502780"/>
    <lineage>
        <taxon>Eukaryota</taxon>
        <taxon>Fungi</taxon>
        <taxon>Dikarya</taxon>
        <taxon>Ascomycota</taxon>
        <taxon>Pezizomycotina</taxon>
        <taxon>Eurotiomycetes</taxon>
        <taxon>Eurotiomycetidae</taxon>
        <taxon>Onygenales</taxon>
        <taxon>Ajellomycetaceae</taxon>
        <taxon>Paracoccidioides</taxon>
    </lineage>
</organism>
<dbReference type="PANTHER" id="PTHR42470">
    <property type="entry name" value="VAST DOMAIN-CONTAINING PROTEIN"/>
    <property type="match status" value="1"/>
</dbReference>
<keyword evidence="3" id="KW-1185">Reference proteome</keyword>
<dbReference type="InParanoid" id="C1GLK0"/>
<dbReference type="VEuPathDB" id="FungiDB:PADG_08241"/>
<gene>
    <name evidence="2" type="ORF">PADG_08241</name>
</gene>
<evidence type="ECO:0000313" key="3">
    <source>
        <dbReference type="Proteomes" id="UP000001628"/>
    </source>
</evidence>
<accession>C1GLK0</accession>
<evidence type="ECO:0000313" key="2">
    <source>
        <dbReference type="EMBL" id="EEH43316.2"/>
    </source>
</evidence>
<proteinExistence type="predicted"/>
<dbReference type="PANTHER" id="PTHR42470:SF2">
    <property type="match status" value="1"/>
</dbReference>
<feature type="domain" description="DUF7924" evidence="1">
    <location>
        <begin position="149"/>
        <end position="210"/>
    </location>
</feature>
<evidence type="ECO:0000259" key="1">
    <source>
        <dbReference type="Pfam" id="PF25545"/>
    </source>
</evidence>
<dbReference type="InterPro" id="IPR057684">
    <property type="entry name" value="DUF7924"/>
</dbReference>
<sequence length="229" mass="26123">MLYDILYGRAERVCVVKSKNVNLRARAYSQRAKSRGKRALMFLESPKTTRISSSSTGLANTSGPKALQKLTPWATCLYDRVKSNACSNRPSETSSREVKSRSCTDNNYERYFLSPKESSGMTTRMEYCDSKSFCQRLLKKDSETSSSGLVRIYGHYPLIDGDKTTYHRHPIHEFSFAALDGKEKWTSYKFGMSVYGDWATSHFKKLCSAVDELPFNANIKTKIWIMDFS</sequence>
<dbReference type="KEGG" id="pbn:PADG_08241"/>
<dbReference type="RefSeq" id="XP_010763496.1">
    <property type="nucleotide sequence ID" value="XM_010765194.1"/>
</dbReference>
<protein>
    <recommendedName>
        <fullName evidence="1">DUF7924 domain-containing protein</fullName>
    </recommendedName>
</protein>
<dbReference type="HOGENOM" id="CLU_1210169_0_0_1"/>